<evidence type="ECO:0000256" key="1">
    <source>
        <dbReference type="SAM" id="MobiDB-lite"/>
    </source>
</evidence>
<evidence type="ECO:0000313" key="3">
    <source>
        <dbReference type="Proteomes" id="UP000314285"/>
    </source>
</evidence>
<organism evidence="2 3">
    <name type="scientific">Acinetobacter radioresistens</name>
    <dbReference type="NCBI Taxonomy" id="40216"/>
    <lineage>
        <taxon>Bacteria</taxon>
        <taxon>Pseudomonadati</taxon>
        <taxon>Pseudomonadota</taxon>
        <taxon>Gammaproteobacteria</taxon>
        <taxon>Moraxellales</taxon>
        <taxon>Moraxellaceae</taxon>
        <taxon>Acinetobacter</taxon>
    </lineage>
</organism>
<gene>
    <name evidence="2" type="ORF">FHY67_15320</name>
</gene>
<dbReference type="EMBL" id="VFBM01000027">
    <property type="protein sequence ID" value="TNX85310.1"/>
    <property type="molecule type" value="Genomic_DNA"/>
</dbReference>
<accession>A0A8H2PQY6</accession>
<evidence type="ECO:0000313" key="2">
    <source>
        <dbReference type="EMBL" id="TNX85310.1"/>
    </source>
</evidence>
<name>A0A8H2PQY6_ACIRA</name>
<dbReference type="Proteomes" id="UP000314285">
    <property type="component" value="Unassembled WGS sequence"/>
</dbReference>
<protein>
    <submittedName>
        <fullName evidence="2">Uncharacterized protein</fullName>
    </submittedName>
</protein>
<sequence>MKLLTTQDLVVQENGSGSVSSAAKSATATRSQQQSSPDSFVNDESENYCIEDSKTEIVEFKNLLPPYNQDKSNLFGVVVQALSDACSFEVSHKIEKRQL</sequence>
<dbReference type="AlphaFoldDB" id="A0A8H2PQY6"/>
<feature type="compositionally biased region" description="Low complexity" evidence="1">
    <location>
        <begin position="16"/>
        <end position="36"/>
    </location>
</feature>
<feature type="region of interest" description="Disordered" evidence="1">
    <location>
        <begin position="13"/>
        <end position="45"/>
    </location>
</feature>
<reference evidence="2 3" key="1">
    <citation type="submission" date="2019-06" db="EMBL/GenBank/DDBJ databases">
        <title>Genome of Acinetobacter radioresistens APH1, a phenol degrading strain.</title>
        <authorList>
            <person name="Liu Y."/>
        </authorList>
    </citation>
    <scope>NUCLEOTIDE SEQUENCE [LARGE SCALE GENOMIC DNA]</scope>
    <source>
        <strain evidence="2 3">APH1</strain>
    </source>
</reference>
<dbReference type="RefSeq" id="WP_010700372.1">
    <property type="nucleotide sequence ID" value="NZ_CP027365.1"/>
</dbReference>
<proteinExistence type="predicted"/>
<comment type="caution">
    <text evidence="2">The sequence shown here is derived from an EMBL/GenBank/DDBJ whole genome shotgun (WGS) entry which is preliminary data.</text>
</comment>